<dbReference type="RefSeq" id="WP_134753638.1">
    <property type="nucleotide sequence ID" value="NZ_MYFO02000015.1"/>
</dbReference>
<keyword evidence="2" id="KW-1185">Reference proteome</keyword>
<comment type="caution">
    <text evidence="1">The sequence shown here is derived from an EMBL/GenBank/DDBJ whole genome shotgun (WGS) entry which is preliminary data.</text>
</comment>
<organism evidence="1 2">
    <name type="scientific">Paenibacillus athensensis</name>
    <dbReference type="NCBI Taxonomy" id="1967502"/>
    <lineage>
        <taxon>Bacteria</taxon>
        <taxon>Bacillati</taxon>
        <taxon>Bacillota</taxon>
        <taxon>Bacilli</taxon>
        <taxon>Bacillales</taxon>
        <taxon>Paenibacillaceae</taxon>
        <taxon>Paenibacillus</taxon>
    </lineage>
</organism>
<dbReference type="EMBL" id="MYFO01000016">
    <property type="protein sequence ID" value="TFE86881.1"/>
    <property type="molecule type" value="Genomic_DNA"/>
</dbReference>
<reference evidence="1 2" key="1">
    <citation type="submission" date="2017-03" db="EMBL/GenBank/DDBJ databases">
        <title>Isolation of Levoglucosan Utilizing Bacteria.</title>
        <authorList>
            <person name="Arya A.S."/>
        </authorList>
    </citation>
    <scope>NUCLEOTIDE SEQUENCE [LARGE SCALE GENOMIC DNA]</scope>
    <source>
        <strain evidence="1 2">MEC069</strain>
    </source>
</reference>
<sequence length="129" mass="13671">MDHAPRTMIEMSVSVLLFLTAATSGLLLFQTGAALNAAAYVSGATQDRSLRQTLSPLAGDGSVSGAEVVQSIVRLESGDGEIVVDGVRYAPPIDRYGFIPTGIRLNGRYKVTVERDASGALLRTIFVSR</sequence>
<name>A0A4Y8Q0K9_9BACL</name>
<evidence type="ECO:0000313" key="2">
    <source>
        <dbReference type="Proteomes" id="UP000298246"/>
    </source>
</evidence>
<dbReference type="AlphaFoldDB" id="A0A4Y8Q0K9"/>
<proteinExistence type="predicted"/>
<dbReference type="Proteomes" id="UP000298246">
    <property type="component" value="Unassembled WGS sequence"/>
</dbReference>
<gene>
    <name evidence="1" type="ORF">B5M42_13400</name>
</gene>
<protein>
    <submittedName>
        <fullName evidence="1">Uncharacterized protein</fullName>
    </submittedName>
</protein>
<accession>A0A4Y8Q0K9</accession>
<evidence type="ECO:0000313" key="1">
    <source>
        <dbReference type="EMBL" id="TFE86881.1"/>
    </source>
</evidence>
<dbReference type="OrthoDB" id="2646187at2"/>